<dbReference type="STRING" id="137246.A0A401TK39"/>
<feature type="domain" description="CBM21" evidence="2">
    <location>
        <begin position="165"/>
        <end position="280"/>
    </location>
</feature>
<dbReference type="Proteomes" id="UP000287033">
    <property type="component" value="Unassembled WGS sequence"/>
</dbReference>
<dbReference type="PANTHER" id="PTHR12307">
    <property type="entry name" value="PROTEIN PHOSPHATASE 1 REGULATORY SUBUNIT"/>
    <property type="match status" value="1"/>
</dbReference>
<dbReference type="PANTHER" id="PTHR12307:SF36">
    <property type="entry name" value="GLYCOGEN-BINDING SUBUNIT 76A"/>
    <property type="match status" value="1"/>
</dbReference>
<dbReference type="GO" id="GO:0008157">
    <property type="term" value="F:protein phosphatase 1 binding"/>
    <property type="evidence" value="ECO:0007669"/>
    <property type="project" value="TreeGrafter"/>
</dbReference>
<evidence type="ECO:0000259" key="2">
    <source>
        <dbReference type="PROSITE" id="PS51159"/>
    </source>
</evidence>
<organism evidence="3 4">
    <name type="scientific">Chiloscyllium punctatum</name>
    <name type="common">Brownbanded bambooshark</name>
    <name type="synonym">Hemiscyllium punctatum</name>
    <dbReference type="NCBI Taxonomy" id="137246"/>
    <lineage>
        <taxon>Eukaryota</taxon>
        <taxon>Metazoa</taxon>
        <taxon>Chordata</taxon>
        <taxon>Craniata</taxon>
        <taxon>Vertebrata</taxon>
        <taxon>Chondrichthyes</taxon>
        <taxon>Elasmobranchii</taxon>
        <taxon>Galeomorphii</taxon>
        <taxon>Galeoidea</taxon>
        <taxon>Orectolobiformes</taxon>
        <taxon>Hemiscylliidae</taxon>
        <taxon>Chiloscyllium</taxon>
    </lineage>
</organism>
<dbReference type="Gene3D" id="2.60.40.2440">
    <property type="entry name" value="Carbohydrate binding type-21 domain"/>
    <property type="match status" value="1"/>
</dbReference>
<keyword evidence="4" id="KW-1185">Reference proteome</keyword>
<gene>
    <name evidence="3" type="ORF">chiPu_0027221</name>
</gene>
<dbReference type="GO" id="GO:0000164">
    <property type="term" value="C:protein phosphatase type 1 complex"/>
    <property type="evidence" value="ECO:0007669"/>
    <property type="project" value="TreeGrafter"/>
</dbReference>
<proteinExistence type="predicted"/>
<dbReference type="InterPro" id="IPR050782">
    <property type="entry name" value="PP1_regulatory_subunit_3"/>
</dbReference>
<comment type="caution">
    <text evidence="3">The sequence shown here is derived from an EMBL/GenBank/DDBJ whole genome shotgun (WGS) entry which is preliminary data.</text>
</comment>
<dbReference type="InterPro" id="IPR038175">
    <property type="entry name" value="CBM21_dom_sf"/>
</dbReference>
<dbReference type="EMBL" id="BEZZ01098110">
    <property type="protein sequence ID" value="GCC43005.1"/>
    <property type="molecule type" value="Genomic_DNA"/>
</dbReference>
<evidence type="ECO:0000313" key="3">
    <source>
        <dbReference type="EMBL" id="GCC43005.1"/>
    </source>
</evidence>
<dbReference type="OMA" id="PEVCRYV"/>
<dbReference type="GO" id="GO:0005979">
    <property type="term" value="P:regulation of glycogen biosynthetic process"/>
    <property type="evidence" value="ECO:0007669"/>
    <property type="project" value="TreeGrafter"/>
</dbReference>
<dbReference type="AlphaFoldDB" id="A0A401TK39"/>
<evidence type="ECO:0000256" key="1">
    <source>
        <dbReference type="SAM" id="MobiDB-lite"/>
    </source>
</evidence>
<dbReference type="PROSITE" id="PS51159">
    <property type="entry name" value="CBM21"/>
    <property type="match status" value="1"/>
</dbReference>
<reference evidence="3 4" key="1">
    <citation type="journal article" date="2018" name="Nat. Ecol. Evol.">
        <title>Shark genomes provide insights into elasmobranch evolution and the origin of vertebrates.</title>
        <authorList>
            <person name="Hara Y"/>
            <person name="Yamaguchi K"/>
            <person name="Onimaru K"/>
            <person name="Kadota M"/>
            <person name="Koyanagi M"/>
            <person name="Keeley SD"/>
            <person name="Tatsumi K"/>
            <person name="Tanaka K"/>
            <person name="Motone F"/>
            <person name="Kageyama Y"/>
            <person name="Nozu R"/>
            <person name="Adachi N"/>
            <person name="Nishimura O"/>
            <person name="Nakagawa R"/>
            <person name="Tanegashima C"/>
            <person name="Kiyatake I"/>
            <person name="Matsumoto R"/>
            <person name="Murakumo K"/>
            <person name="Nishida K"/>
            <person name="Terakita A"/>
            <person name="Kuratani S"/>
            <person name="Sato K"/>
            <person name="Hyodo S Kuraku.S."/>
        </authorList>
    </citation>
    <scope>NUCLEOTIDE SEQUENCE [LARGE SCALE GENOMIC DNA]</scope>
</reference>
<sequence>MPVDIATRLCLGHSPPPLGSIPSPCVEGRRGVRLRCLGVGPLRPCLNGRTSGRSSDTSGGGSKEEKKKKVVFADTRGFSLTAVRLFSEMEDELSELQFELSDLAAPRPTEGVSLGQKPTPGLGLCLGLGLQPGLGLHPGLQPSPGLGLGLRPDFTQPSADLAAFHQRLQRDSVCLESCTVQGGHLRGMVRVRNLAYEKRVVARVTFDAWQSFRDIPCGYVPPEEEEMATGGRGVGGDAFSFRVELPERTKPLASVELCLSFQCGSLTFWDNNQGRNYRFSSLGRVAGGDTNREGHPSPYDDRGKTLEGDLEQFGSPRSVNAIFSQWQSWGWLDADCYW</sequence>
<protein>
    <recommendedName>
        <fullName evidence="2">CBM21 domain-containing protein</fullName>
    </recommendedName>
</protein>
<feature type="region of interest" description="Disordered" evidence="1">
    <location>
        <begin position="47"/>
        <end position="68"/>
    </location>
</feature>
<dbReference type="Pfam" id="PF03370">
    <property type="entry name" value="CBM_21"/>
    <property type="match status" value="1"/>
</dbReference>
<dbReference type="InterPro" id="IPR005036">
    <property type="entry name" value="CBM21_dom"/>
</dbReference>
<accession>A0A401TK39</accession>
<feature type="compositionally biased region" description="Low complexity" evidence="1">
    <location>
        <begin position="47"/>
        <end position="57"/>
    </location>
</feature>
<dbReference type="OrthoDB" id="1881at2759"/>
<dbReference type="GO" id="GO:2001069">
    <property type="term" value="F:glycogen binding"/>
    <property type="evidence" value="ECO:0007669"/>
    <property type="project" value="TreeGrafter"/>
</dbReference>
<evidence type="ECO:0000313" key="4">
    <source>
        <dbReference type="Proteomes" id="UP000287033"/>
    </source>
</evidence>
<name>A0A401TK39_CHIPU</name>